<dbReference type="GeneID" id="40305730"/>
<feature type="compositionally biased region" description="Basic and acidic residues" evidence="1">
    <location>
        <begin position="599"/>
        <end position="615"/>
    </location>
</feature>
<feature type="compositionally biased region" description="Acidic residues" evidence="1">
    <location>
        <begin position="562"/>
        <end position="578"/>
    </location>
</feature>
<dbReference type="EMBL" id="NWUJ01000001">
    <property type="protein sequence ID" value="PFH38326.1"/>
    <property type="molecule type" value="Genomic_DNA"/>
</dbReference>
<proteinExistence type="predicted"/>
<keyword evidence="4" id="KW-1185">Reference proteome</keyword>
<dbReference type="VEuPathDB" id="ToxoDB:BESB_006670"/>
<dbReference type="RefSeq" id="XP_029222335.1">
    <property type="nucleotide sequence ID" value="XM_029359422.1"/>
</dbReference>
<feature type="region of interest" description="Disordered" evidence="1">
    <location>
        <begin position="121"/>
        <end position="182"/>
    </location>
</feature>
<evidence type="ECO:0000313" key="4">
    <source>
        <dbReference type="Proteomes" id="UP000224006"/>
    </source>
</evidence>
<accession>A0A2A9MPN2</accession>
<evidence type="ECO:0000256" key="1">
    <source>
        <dbReference type="SAM" id="MobiDB-lite"/>
    </source>
</evidence>
<comment type="caution">
    <text evidence="3">The sequence shown here is derived from an EMBL/GenBank/DDBJ whole genome shotgun (WGS) entry which is preliminary data.</text>
</comment>
<organism evidence="3 4">
    <name type="scientific">Besnoitia besnoiti</name>
    <name type="common">Apicomplexan protozoan</name>
    <dbReference type="NCBI Taxonomy" id="94643"/>
    <lineage>
        <taxon>Eukaryota</taxon>
        <taxon>Sar</taxon>
        <taxon>Alveolata</taxon>
        <taxon>Apicomplexa</taxon>
        <taxon>Conoidasida</taxon>
        <taxon>Coccidia</taxon>
        <taxon>Eucoccidiorida</taxon>
        <taxon>Eimeriorina</taxon>
        <taxon>Sarcocystidae</taxon>
        <taxon>Besnoitia</taxon>
    </lineage>
</organism>
<protein>
    <submittedName>
        <fullName evidence="3">NAD dependent epimerase/dehydratase family protein</fullName>
    </submittedName>
</protein>
<feature type="compositionally biased region" description="Polar residues" evidence="1">
    <location>
        <begin position="153"/>
        <end position="163"/>
    </location>
</feature>
<dbReference type="PANTHER" id="PTHR11092">
    <property type="entry name" value="SUGAR NUCLEOTIDE EPIMERASE RELATED"/>
    <property type="match status" value="1"/>
</dbReference>
<dbReference type="Proteomes" id="UP000224006">
    <property type="component" value="Chromosome I"/>
</dbReference>
<dbReference type="STRING" id="94643.A0A2A9MPN2"/>
<dbReference type="SUPFAM" id="SSF51735">
    <property type="entry name" value="NAD(P)-binding Rossmann-fold domains"/>
    <property type="match status" value="1"/>
</dbReference>
<dbReference type="AlphaFoldDB" id="A0A2A9MPN2"/>
<dbReference type="KEGG" id="bbes:BESB_006670"/>
<feature type="region of interest" description="Disordered" evidence="1">
    <location>
        <begin position="547"/>
        <end position="586"/>
    </location>
</feature>
<feature type="region of interest" description="Disordered" evidence="1">
    <location>
        <begin position="74"/>
        <end position="109"/>
    </location>
</feature>
<sequence>MATFVRAASNLLTGAKVPSLLGREGSAENTEDAVFTVVVSGTHGMLGSYLVDMFRHPWMRINGRPVRCRRLIRTRRSPGAAKRPPSSTTMYDAEAVGPRLPPRPEFLPSSADFVDAKERLEDAASEDAARKRDEADVKGRQKSQAGEEKADSATRSSAASGSPNEEKGSGRGTTVEEDIEEDDILWDIPGQWIETEKLEGVDAVIHLAGEPLAEKGEVAGERAPDRALLASSTSTAVTSLGAQLAETEASEAAGLPAAGSWGTSRLRSFLDSEEWLRSLGAWTEAKKQEIVDSRVRSCKLLADTFKRLQRPPKHFFVASGVGFYGIEKGDEICNEETSGGNTFVSEVSVQLEREAARAAPRQSAVFREFAFPLADLEKDDAAKQTPPRADDDSSGCRVVFLRFGVIFSTRGGILPRLLPLYKMRFGSRLGGGQQWMSWISLRDAARVIVFLLQAEQASIEGPVNVCSPEPMRNAELAARLHEVLHPNAWLTLTMPTPAALLRLVLGRLADEVLLGGQRVVPQRLAEAGFSFRHPSITEAIEWSLADKKRRDVKSAEAHQGEEEGLPEEAGETDDPEEAEERRAAFETLKSQQIVLAEQLKEQERQQEAKRHELLLKRRHSSKMMSQAPQEPEGGGEDAKRQVAAEEA</sequence>
<dbReference type="InterPro" id="IPR036291">
    <property type="entry name" value="NAD(P)-bd_dom_sf"/>
</dbReference>
<dbReference type="PANTHER" id="PTHR11092:SF0">
    <property type="entry name" value="EPIMERASE FAMILY PROTEIN SDR39U1"/>
    <property type="match status" value="1"/>
</dbReference>
<feature type="compositionally biased region" description="Basic and acidic residues" evidence="1">
    <location>
        <begin position="636"/>
        <end position="647"/>
    </location>
</feature>
<feature type="region of interest" description="Disordered" evidence="1">
    <location>
        <begin position="599"/>
        <end position="647"/>
    </location>
</feature>
<evidence type="ECO:0000259" key="2">
    <source>
        <dbReference type="Pfam" id="PF08338"/>
    </source>
</evidence>
<evidence type="ECO:0000313" key="3">
    <source>
        <dbReference type="EMBL" id="PFH38326.1"/>
    </source>
</evidence>
<feature type="compositionally biased region" description="Basic and acidic residues" evidence="1">
    <location>
        <begin position="121"/>
        <end position="152"/>
    </location>
</feature>
<feature type="domain" description="DUF1731" evidence="2">
    <location>
        <begin position="496"/>
        <end position="542"/>
    </location>
</feature>
<dbReference type="OrthoDB" id="276721at2759"/>
<gene>
    <name evidence="3" type="ORF">BESB_006670</name>
</gene>
<dbReference type="Gene3D" id="3.40.50.720">
    <property type="entry name" value="NAD(P)-binding Rossmann-like Domain"/>
    <property type="match status" value="2"/>
</dbReference>
<reference evidence="3 4" key="1">
    <citation type="submission" date="2017-09" db="EMBL/GenBank/DDBJ databases">
        <title>Genome sequencing of Besnoitia besnoiti strain Bb-Ger1.</title>
        <authorList>
            <person name="Schares G."/>
            <person name="Venepally P."/>
            <person name="Lorenzi H.A."/>
        </authorList>
    </citation>
    <scope>NUCLEOTIDE SEQUENCE [LARGE SCALE GENOMIC DNA]</scope>
    <source>
        <strain evidence="3 4">Bb-Ger1</strain>
    </source>
</reference>
<dbReference type="Pfam" id="PF08338">
    <property type="entry name" value="DUF1731"/>
    <property type="match status" value="1"/>
</dbReference>
<feature type="compositionally biased region" description="Basic and acidic residues" evidence="1">
    <location>
        <begin position="547"/>
        <end position="561"/>
    </location>
</feature>
<name>A0A2A9MPN2_BESBE</name>
<dbReference type="InterPro" id="IPR013549">
    <property type="entry name" value="DUF1731"/>
</dbReference>